<comment type="caution">
    <text evidence="6">The sequence shown here is derived from an EMBL/GenBank/DDBJ whole genome shotgun (WGS) entry which is preliminary data.</text>
</comment>
<dbReference type="InterPro" id="IPR020846">
    <property type="entry name" value="MFS_dom"/>
</dbReference>
<evidence type="ECO:0000256" key="4">
    <source>
        <dbReference type="SAM" id="Phobius"/>
    </source>
</evidence>
<name>A0A401JD29_9PROT</name>
<dbReference type="InterPro" id="IPR036259">
    <property type="entry name" value="MFS_trans_sf"/>
</dbReference>
<dbReference type="Proteomes" id="UP000286806">
    <property type="component" value="Unassembled WGS sequence"/>
</dbReference>
<reference evidence="6 7" key="1">
    <citation type="journal article" date="2019" name="Front. Microbiol.">
        <title>Genomes of Neutrophilic Sulfur-Oxidizing Chemolithoautotrophs Representing 9 Proteobacterial Species From 8 Genera.</title>
        <authorList>
            <person name="Watanabe T."/>
            <person name="Kojima H."/>
            <person name="Umezawa K."/>
            <person name="Hori C."/>
            <person name="Takasuka T.E."/>
            <person name="Kato Y."/>
            <person name="Fukui M."/>
        </authorList>
    </citation>
    <scope>NUCLEOTIDE SEQUENCE [LARGE SCALE GENOMIC DNA]</scope>
    <source>
        <strain evidence="6 7">TTN</strain>
    </source>
</reference>
<dbReference type="GO" id="GO:0022857">
    <property type="term" value="F:transmembrane transporter activity"/>
    <property type="evidence" value="ECO:0007669"/>
    <property type="project" value="InterPro"/>
</dbReference>
<sequence>MSEARRLPRNVRLLMASRTVRSVGQGATVASFSLYLHALNYSGTTIGTILMAGLLFGALLTLIIGPLSDRCGSRVLLLGYEVAAAIAALAAVLSHVEAVLIVAATVAGFGRGANGAAGPFAPAEQAWLAREVDGAARQRTFTLNATLGFLGMAAGAALVALPAVIGRSFAVVGTYRLLFLLPLAGSLVSIALLASAHEPAAARPAAQPADNGPRTGANLNRVENRQLWRLALTNAVNGLAIGIVGPLMAYWFAQRFAQSPATIGQALAASFVLAAVGSMLSGRLALRFGAVRSMLWMRLIGVVLLIATPFAPVFILAAALYALRAAFNQGTTGTRQTVAASLTRAMRRGLGASVQNLSLQIPRAVGPVLGGAFIHAGYFITPFLLAAALQTLYLVLYWHFFNALDANMEVDHS</sequence>
<organism evidence="6 7">
    <name type="scientific">Sulfuriferula multivorans</name>
    <dbReference type="NCBI Taxonomy" id="1559896"/>
    <lineage>
        <taxon>Bacteria</taxon>
        <taxon>Pseudomonadati</taxon>
        <taxon>Pseudomonadota</taxon>
        <taxon>Betaproteobacteria</taxon>
        <taxon>Nitrosomonadales</taxon>
        <taxon>Sulfuricellaceae</taxon>
        <taxon>Sulfuriferula</taxon>
    </lineage>
</organism>
<proteinExistence type="predicted"/>
<keyword evidence="1 4" id="KW-0812">Transmembrane</keyword>
<dbReference type="RefSeq" id="WP_189836321.1">
    <property type="nucleotide sequence ID" value="NZ_BGOW01000013.1"/>
</dbReference>
<feature type="transmembrane region" description="Helical" evidence="4">
    <location>
        <begin position="75"/>
        <end position="93"/>
    </location>
</feature>
<evidence type="ECO:0000256" key="2">
    <source>
        <dbReference type="ARBA" id="ARBA00022989"/>
    </source>
</evidence>
<dbReference type="PROSITE" id="PS50850">
    <property type="entry name" value="MFS"/>
    <property type="match status" value="1"/>
</dbReference>
<dbReference type="Pfam" id="PF07690">
    <property type="entry name" value="MFS_1"/>
    <property type="match status" value="2"/>
</dbReference>
<evidence type="ECO:0000256" key="3">
    <source>
        <dbReference type="ARBA" id="ARBA00023136"/>
    </source>
</evidence>
<protein>
    <submittedName>
        <fullName evidence="6">Major facilitator superfamily MFS_1</fullName>
    </submittedName>
</protein>
<feature type="transmembrane region" description="Helical" evidence="4">
    <location>
        <begin position="177"/>
        <end position="196"/>
    </location>
</feature>
<feature type="transmembrane region" description="Helical" evidence="4">
    <location>
        <begin position="376"/>
        <end position="398"/>
    </location>
</feature>
<evidence type="ECO:0000313" key="7">
    <source>
        <dbReference type="Proteomes" id="UP000286806"/>
    </source>
</evidence>
<evidence type="ECO:0000313" key="6">
    <source>
        <dbReference type="EMBL" id="GBL45578.1"/>
    </source>
</evidence>
<dbReference type="Gene3D" id="1.20.1250.20">
    <property type="entry name" value="MFS general substrate transporter like domains"/>
    <property type="match status" value="2"/>
</dbReference>
<feature type="transmembrane region" description="Helical" evidence="4">
    <location>
        <begin position="298"/>
        <end position="323"/>
    </location>
</feature>
<keyword evidence="3 4" id="KW-0472">Membrane</keyword>
<keyword evidence="7" id="KW-1185">Reference proteome</keyword>
<dbReference type="SUPFAM" id="SSF103473">
    <property type="entry name" value="MFS general substrate transporter"/>
    <property type="match status" value="1"/>
</dbReference>
<dbReference type="PANTHER" id="PTHR23520">
    <property type="entry name" value="TRANSPORTER, PUTATIVE (AFU_ORTHOLOGUE AFUA_3G04000)-RELATED"/>
    <property type="match status" value="1"/>
</dbReference>
<gene>
    <name evidence="6" type="ORF">SFMTTN_1388</name>
</gene>
<evidence type="ECO:0000259" key="5">
    <source>
        <dbReference type="PROSITE" id="PS50850"/>
    </source>
</evidence>
<dbReference type="AlphaFoldDB" id="A0A401JD29"/>
<dbReference type="InterPro" id="IPR011701">
    <property type="entry name" value="MFS"/>
</dbReference>
<feature type="transmembrane region" description="Helical" evidence="4">
    <location>
        <begin position="44"/>
        <end position="63"/>
    </location>
</feature>
<dbReference type="EMBL" id="BGOW01000013">
    <property type="protein sequence ID" value="GBL45578.1"/>
    <property type="molecule type" value="Genomic_DNA"/>
</dbReference>
<accession>A0A401JD29</accession>
<feature type="transmembrane region" description="Helical" evidence="4">
    <location>
        <begin position="265"/>
        <end position="286"/>
    </location>
</feature>
<feature type="transmembrane region" description="Helical" evidence="4">
    <location>
        <begin position="230"/>
        <end position="253"/>
    </location>
</feature>
<feature type="transmembrane region" description="Helical" evidence="4">
    <location>
        <begin position="141"/>
        <end position="165"/>
    </location>
</feature>
<feature type="domain" description="Major facilitator superfamily (MFS) profile" evidence="5">
    <location>
        <begin position="226"/>
        <end position="413"/>
    </location>
</feature>
<keyword evidence="2 4" id="KW-1133">Transmembrane helix</keyword>
<evidence type="ECO:0000256" key="1">
    <source>
        <dbReference type="ARBA" id="ARBA00022692"/>
    </source>
</evidence>
<dbReference type="PANTHER" id="PTHR23520:SF5">
    <property type="entry name" value="TRANSPORTER, PUTATIVE (AFU_ORTHOLOGUE AFUA_3G04000)-RELATED"/>
    <property type="match status" value="1"/>
</dbReference>